<keyword evidence="1" id="KW-0812">Transmembrane</keyword>
<keyword evidence="1" id="KW-1133">Transmembrane helix</keyword>
<evidence type="ECO:0000256" key="1">
    <source>
        <dbReference type="SAM" id="Phobius"/>
    </source>
</evidence>
<accession>A0A1H6JAX7</accession>
<name>A0A1H6JAX7_9GAMM</name>
<feature type="transmembrane region" description="Helical" evidence="1">
    <location>
        <begin position="163"/>
        <end position="185"/>
    </location>
</feature>
<gene>
    <name evidence="2" type="ORF">BAZSYMB_SCAFFOLD00026_15</name>
</gene>
<feature type="transmembrane region" description="Helical" evidence="1">
    <location>
        <begin position="205"/>
        <end position="232"/>
    </location>
</feature>
<dbReference type="AlphaFoldDB" id="A0A1H6JAX7"/>
<organism evidence="2 3">
    <name type="scientific">Bathymodiolus azoricus thioautotrophic gill symbiont</name>
    <dbReference type="NCBI Taxonomy" id="235205"/>
    <lineage>
        <taxon>Bacteria</taxon>
        <taxon>Pseudomonadati</taxon>
        <taxon>Pseudomonadota</taxon>
        <taxon>Gammaproteobacteria</taxon>
        <taxon>sulfur-oxidizing symbionts</taxon>
    </lineage>
</organism>
<evidence type="ECO:0000313" key="3">
    <source>
        <dbReference type="Proteomes" id="UP000198559"/>
    </source>
</evidence>
<dbReference type="STRING" id="235205.BAZSYMB_SCAFFOLD00026_15"/>
<dbReference type="RefSeq" id="WP_202775582.1">
    <property type="nucleotide sequence ID" value="NZ_CAESAP020000073.1"/>
</dbReference>
<keyword evidence="1" id="KW-0472">Membrane</keyword>
<feature type="transmembrane region" description="Helical" evidence="1">
    <location>
        <begin position="356"/>
        <end position="378"/>
    </location>
</feature>
<reference evidence="3" key="1">
    <citation type="submission" date="2016-06" db="EMBL/GenBank/DDBJ databases">
        <authorList>
            <person name="Petersen J."/>
            <person name="Sayavedra L."/>
        </authorList>
    </citation>
    <scope>NUCLEOTIDE SEQUENCE [LARGE SCALE GENOMIC DNA]</scope>
    <source>
        <strain evidence="3">BazSymB</strain>
    </source>
</reference>
<dbReference type="Proteomes" id="UP000198559">
    <property type="component" value="Unassembled WGS sequence"/>
</dbReference>
<protein>
    <submittedName>
        <fullName evidence="2">Membrane protein</fullName>
    </submittedName>
</protein>
<proteinExistence type="predicted"/>
<dbReference type="EMBL" id="CVUD02000034">
    <property type="protein sequence ID" value="SEH58961.1"/>
    <property type="molecule type" value="Genomic_DNA"/>
</dbReference>
<sequence>MRYLVKYIVADIVASLVVVIDDVDVNNDIDAYIAKKLSINSSQIIKKNRDFGALKQIIKDEDLLIVLSTLEATHLSGAKTLEQSLVDTILDFYPKNRNLKNQTQIWGLQGLSLTQMLSLMNVDQVIVILLQTGGAGNMSQAFKEAKKYFKSSHEAVGIYKANILPNVVFSAVSIGLILGMSFMLAEPYNKIIQVKKIAEPIMVTLINFIVNNISSIVFALVAVITLIVFSFINKEAFNKLKKIQPWRSVGDLQDLKSAMNFLPIYATLKRINYLDIDIVNFYQQIQKNIGNELLDYISKGQSLSQAIVNTSLSNKLSKQMAVIFEIENQNIRSEVVKSMIEALNLQIKKQAKKISVLLLATRNAIILLGIAFFIGVYATGLSL</sequence>
<evidence type="ECO:0000313" key="2">
    <source>
        <dbReference type="EMBL" id="SEH58961.1"/>
    </source>
</evidence>